<dbReference type="OrthoDB" id="192832at2759"/>
<dbReference type="InterPro" id="IPR013320">
    <property type="entry name" value="ConA-like_dom_sf"/>
</dbReference>
<feature type="compositionally biased region" description="Low complexity" evidence="16">
    <location>
        <begin position="475"/>
        <end position="491"/>
    </location>
</feature>
<evidence type="ECO:0000256" key="3">
    <source>
        <dbReference type="ARBA" id="ARBA00006865"/>
    </source>
</evidence>
<dbReference type="GO" id="GO:0030246">
    <property type="term" value="F:carbohydrate binding"/>
    <property type="evidence" value="ECO:0007669"/>
    <property type="project" value="UniProtKB-KW"/>
</dbReference>
<organism evidence="19 20">
    <name type="scientific">Aspergillus candidus</name>
    <dbReference type="NCBI Taxonomy" id="41067"/>
    <lineage>
        <taxon>Eukaryota</taxon>
        <taxon>Fungi</taxon>
        <taxon>Dikarya</taxon>
        <taxon>Ascomycota</taxon>
        <taxon>Pezizomycotina</taxon>
        <taxon>Eurotiomycetes</taxon>
        <taxon>Eurotiomycetidae</taxon>
        <taxon>Eurotiales</taxon>
        <taxon>Aspergillaceae</taxon>
        <taxon>Aspergillus</taxon>
        <taxon>Aspergillus subgen. Circumdati</taxon>
    </lineage>
</organism>
<proteinExistence type="inferred from homology"/>
<dbReference type="PANTHER" id="PTHR10963:SF58">
    <property type="entry name" value="ENDO-1,3(4)-BETA-GLUCANASE XGEA"/>
    <property type="match status" value="1"/>
</dbReference>
<dbReference type="Pfam" id="PF26113">
    <property type="entry name" value="GH16_XgeA"/>
    <property type="match status" value="1"/>
</dbReference>
<dbReference type="Gene3D" id="2.60.120.200">
    <property type="match status" value="1"/>
</dbReference>
<keyword evidence="7 17" id="KW-0732">Signal</keyword>
<dbReference type="EC" id="3.2.1.6" evidence="4"/>
<dbReference type="Proteomes" id="UP000234585">
    <property type="component" value="Unassembled WGS sequence"/>
</dbReference>
<feature type="compositionally biased region" description="Low complexity" evidence="16">
    <location>
        <begin position="392"/>
        <end position="408"/>
    </location>
</feature>
<keyword evidence="8" id="KW-0378">Hydrolase</keyword>
<accession>A0A2I2FI76</accession>
<keyword evidence="14" id="KW-0326">Glycosidase</keyword>
<comment type="similarity">
    <text evidence="3">Belongs to the glycosyl hydrolase 16 family.</text>
</comment>
<dbReference type="FunFam" id="2.60.120.200:FF:000114">
    <property type="entry name" value="Probable endo-1,3(4)-beta-glucanase NFIA_089530"/>
    <property type="match status" value="1"/>
</dbReference>
<evidence type="ECO:0000256" key="17">
    <source>
        <dbReference type="SAM" id="SignalP"/>
    </source>
</evidence>
<dbReference type="GO" id="GO:0052861">
    <property type="term" value="F:endo-1,3(4)-beta-glucanase activity"/>
    <property type="evidence" value="ECO:0007669"/>
    <property type="project" value="UniProtKB-EC"/>
</dbReference>
<comment type="catalytic activity">
    <reaction evidence="1">
        <text>Endohydrolysis of (1-&gt;3)- or (1-&gt;4)-linkages in beta-D-glucans when the glucose residue whose reducing group is involved in the linkage to be hydrolyzed is itself substituted at C-3.</text>
        <dbReference type="EC" id="3.2.1.6"/>
    </reaction>
</comment>
<feature type="domain" description="GH16" evidence="18">
    <location>
        <begin position="42"/>
        <end position="286"/>
    </location>
</feature>
<evidence type="ECO:0000256" key="16">
    <source>
        <dbReference type="SAM" id="MobiDB-lite"/>
    </source>
</evidence>
<dbReference type="CDD" id="cd02181">
    <property type="entry name" value="GH16_fungal_Lam16A_glucanase"/>
    <property type="match status" value="1"/>
</dbReference>
<keyword evidence="5" id="KW-1003">Cell membrane</keyword>
<keyword evidence="12" id="KW-0119">Carbohydrate metabolism</keyword>
<sequence length="681" mass="69909">MSSSLIWSVGALALSSLVSPAAAAAKESYQLLENWHGDTFWDGWDFYDSPDPTNGFVTYTNQSHAEDTGLIDITSRGSLYMGVDHKSKLDPSGPGRESVRLETKGFYKEGLYVLDLAHMPGSICGTWPAFWSVGPSWPEDGEIDIIEGVNKHDSNKIVLHTSGSCDVEGGNEMLGDMSSGECGEASGTIGCVVKGNKGSSGDPFNKQGGGVYAMEWTEKFIKIWYFPRDSIPPSITDGHPDSSTFPTPMAHLQGSCDIAARFKPQKFILDTTFCGDWSGNVYGDSSCPISDSSNPMQSCVDYVAENPEAFKEAYWEINSIKLYQYGVPKPSATKLSAATSAVSTTSISVSDSTPTSSGFLSATTSVSVSEHDSESTATHVPEGPEKTHTESAHATPTSATETTTAVPENTPPPAPKETPKETPTAAPVAPPADQGAHASASKSTRFVTETTTYCPEEASSAAAGGETGAVPIPAPSHGADAPPSDDSSDGGVSVIPVHPTNAGSDPTPAVPHDSNDNGVTVVPVHPPKDEPEPAPATPAAPAVPAGDSDAAGQDPAQSGSGITPPTPPSKAQDPDASGVPAQPAPPADDPSAPAVPSGADAVGGSSHATNAAPLPSIEVSSSSRFLFATPTSAVQGASSTASGSTNPSATTPGTAMFTSAADKLSMRTPTLLFACVLGLLV</sequence>
<evidence type="ECO:0000256" key="15">
    <source>
        <dbReference type="ARBA" id="ARBA00023326"/>
    </source>
</evidence>
<evidence type="ECO:0000256" key="2">
    <source>
        <dbReference type="ARBA" id="ARBA00004609"/>
    </source>
</evidence>
<keyword evidence="10" id="KW-0472">Membrane</keyword>
<feature type="compositionally biased region" description="Polar residues" evidence="16">
    <location>
        <begin position="440"/>
        <end position="453"/>
    </location>
</feature>
<evidence type="ECO:0000256" key="7">
    <source>
        <dbReference type="ARBA" id="ARBA00022729"/>
    </source>
</evidence>
<evidence type="ECO:0000259" key="18">
    <source>
        <dbReference type="PROSITE" id="PS51762"/>
    </source>
</evidence>
<feature type="signal peptide" evidence="17">
    <location>
        <begin position="1"/>
        <end position="23"/>
    </location>
</feature>
<dbReference type="STRING" id="41067.A0A2I2FI76"/>
<evidence type="ECO:0000256" key="14">
    <source>
        <dbReference type="ARBA" id="ARBA00023295"/>
    </source>
</evidence>
<dbReference type="SUPFAM" id="SSF49899">
    <property type="entry name" value="Concanavalin A-like lectins/glucanases"/>
    <property type="match status" value="1"/>
</dbReference>
<dbReference type="GO" id="GO:0098552">
    <property type="term" value="C:side of membrane"/>
    <property type="evidence" value="ECO:0007669"/>
    <property type="project" value="UniProtKB-KW"/>
</dbReference>
<dbReference type="RefSeq" id="XP_024674334.1">
    <property type="nucleotide sequence ID" value="XM_024811732.1"/>
</dbReference>
<evidence type="ECO:0000256" key="6">
    <source>
        <dbReference type="ARBA" id="ARBA00022622"/>
    </source>
</evidence>
<evidence type="ECO:0000256" key="4">
    <source>
        <dbReference type="ARBA" id="ARBA00012599"/>
    </source>
</evidence>
<evidence type="ECO:0000256" key="12">
    <source>
        <dbReference type="ARBA" id="ARBA00023277"/>
    </source>
</evidence>
<keyword evidence="19" id="KW-0430">Lectin</keyword>
<keyword evidence="11" id="KW-0325">Glycoprotein</keyword>
<evidence type="ECO:0000256" key="8">
    <source>
        <dbReference type="ARBA" id="ARBA00022801"/>
    </source>
</evidence>
<feature type="compositionally biased region" description="Polar residues" evidence="16">
    <location>
        <begin position="358"/>
        <end position="368"/>
    </location>
</feature>
<keyword evidence="15" id="KW-0624">Polysaccharide degradation</keyword>
<evidence type="ECO:0000256" key="9">
    <source>
        <dbReference type="ARBA" id="ARBA00023001"/>
    </source>
</evidence>
<feature type="compositionally biased region" description="Basic and acidic residues" evidence="16">
    <location>
        <begin position="382"/>
        <end position="391"/>
    </location>
</feature>
<dbReference type="PROSITE" id="PS51762">
    <property type="entry name" value="GH16_2"/>
    <property type="match status" value="1"/>
</dbReference>
<dbReference type="PANTHER" id="PTHR10963">
    <property type="entry name" value="GLYCOSYL HYDROLASE-RELATED"/>
    <property type="match status" value="1"/>
</dbReference>
<evidence type="ECO:0000256" key="1">
    <source>
        <dbReference type="ARBA" id="ARBA00000124"/>
    </source>
</evidence>
<feature type="compositionally biased region" description="Low complexity" evidence="16">
    <location>
        <begin position="345"/>
        <end position="357"/>
    </location>
</feature>
<feature type="region of interest" description="Disordered" evidence="16">
    <location>
        <begin position="634"/>
        <end position="653"/>
    </location>
</feature>
<dbReference type="GO" id="GO:0005886">
    <property type="term" value="C:plasma membrane"/>
    <property type="evidence" value="ECO:0007669"/>
    <property type="project" value="UniProtKB-SubCell"/>
</dbReference>
<evidence type="ECO:0000256" key="13">
    <source>
        <dbReference type="ARBA" id="ARBA00023288"/>
    </source>
</evidence>
<evidence type="ECO:0000256" key="10">
    <source>
        <dbReference type="ARBA" id="ARBA00023136"/>
    </source>
</evidence>
<evidence type="ECO:0000313" key="19">
    <source>
        <dbReference type="EMBL" id="PLB40322.1"/>
    </source>
</evidence>
<dbReference type="EMBL" id="KZ559125">
    <property type="protein sequence ID" value="PLB40322.1"/>
    <property type="molecule type" value="Genomic_DNA"/>
</dbReference>
<dbReference type="GO" id="GO:0030245">
    <property type="term" value="P:cellulose catabolic process"/>
    <property type="evidence" value="ECO:0007669"/>
    <property type="project" value="UniProtKB-KW"/>
</dbReference>
<evidence type="ECO:0000256" key="11">
    <source>
        <dbReference type="ARBA" id="ARBA00023180"/>
    </source>
</evidence>
<keyword evidence="9" id="KW-0136">Cellulose degradation</keyword>
<gene>
    <name evidence="19" type="ORF">BDW47DRAFT_101785</name>
</gene>
<protein>
    <recommendedName>
        <fullName evidence="4">endo-1,3(4)-beta-glucanase</fullName>
        <ecNumber evidence="4">3.2.1.6</ecNumber>
    </recommendedName>
</protein>
<keyword evidence="6" id="KW-0336">GPI-anchor</keyword>
<reference evidence="19 20" key="1">
    <citation type="submission" date="2017-12" db="EMBL/GenBank/DDBJ databases">
        <authorList>
            <consortium name="DOE Joint Genome Institute"/>
            <person name="Haridas S."/>
            <person name="Kjaerbolling I."/>
            <person name="Vesth T.C."/>
            <person name="Frisvad J.C."/>
            <person name="Nybo J.L."/>
            <person name="Theobald S."/>
            <person name="Kuo A."/>
            <person name="Bowyer P."/>
            <person name="Matsuda Y."/>
            <person name="Mondo S."/>
            <person name="Lyhne E.K."/>
            <person name="Kogle M.E."/>
            <person name="Clum A."/>
            <person name="Lipzen A."/>
            <person name="Salamov A."/>
            <person name="Ngan C.Y."/>
            <person name="Daum C."/>
            <person name="Chiniquy J."/>
            <person name="Barry K."/>
            <person name="LaButti K."/>
            <person name="Simmons B.A."/>
            <person name="Magnuson J.K."/>
            <person name="Mortensen U.H."/>
            <person name="Larsen T.O."/>
            <person name="Grigoriev I.V."/>
            <person name="Baker S.E."/>
            <person name="Andersen M.R."/>
            <person name="Nordberg H.P."/>
            <person name="Cantor M.N."/>
            <person name="Hua S.X."/>
        </authorList>
    </citation>
    <scope>NUCLEOTIDE SEQUENCE [LARGE SCALE GENOMIC DNA]</scope>
    <source>
        <strain evidence="19 20">CBS 102.13</strain>
    </source>
</reference>
<feature type="region of interest" description="Disordered" evidence="16">
    <location>
        <begin position="345"/>
        <end position="609"/>
    </location>
</feature>
<comment type="subcellular location">
    <subcellularLocation>
        <location evidence="2">Cell membrane</location>
        <topology evidence="2">Lipid-anchor</topology>
        <topology evidence="2">GPI-anchor</topology>
    </subcellularLocation>
</comment>
<name>A0A2I2FI76_ASPCN</name>
<evidence type="ECO:0000313" key="20">
    <source>
        <dbReference type="Proteomes" id="UP000234585"/>
    </source>
</evidence>
<keyword evidence="20" id="KW-1185">Reference proteome</keyword>
<dbReference type="AlphaFoldDB" id="A0A2I2FI76"/>
<dbReference type="GeneID" id="36518892"/>
<feature type="compositionally biased region" description="Low complexity" evidence="16">
    <location>
        <begin position="589"/>
        <end position="606"/>
    </location>
</feature>
<evidence type="ECO:0000256" key="5">
    <source>
        <dbReference type="ARBA" id="ARBA00022475"/>
    </source>
</evidence>
<dbReference type="InterPro" id="IPR050546">
    <property type="entry name" value="Glycosyl_Hydrlase_16"/>
</dbReference>
<feature type="chain" id="PRO_5014122684" description="endo-1,3(4)-beta-glucanase" evidence="17">
    <location>
        <begin position="24"/>
        <end position="681"/>
    </location>
</feature>
<keyword evidence="13" id="KW-0449">Lipoprotein</keyword>
<dbReference type="InterPro" id="IPR000757">
    <property type="entry name" value="Beta-glucanase-like"/>
</dbReference>